<protein>
    <submittedName>
        <fullName evidence="1">Putative tail fiber-like protein</fullName>
    </submittedName>
</protein>
<proteinExistence type="predicted"/>
<evidence type="ECO:0000313" key="1">
    <source>
        <dbReference type="EMBL" id="QJA61277.1"/>
    </source>
</evidence>
<dbReference type="AlphaFoldDB" id="A0A6M3IW81"/>
<dbReference type="Gene3D" id="2.60.120.640">
    <property type="entry name" value="gp9"/>
    <property type="match status" value="1"/>
</dbReference>
<reference evidence="1" key="1">
    <citation type="submission" date="2020-03" db="EMBL/GenBank/DDBJ databases">
        <title>The deep terrestrial virosphere.</title>
        <authorList>
            <person name="Holmfeldt K."/>
            <person name="Nilsson E."/>
            <person name="Simone D."/>
            <person name="Lopez-Fernandez M."/>
            <person name="Wu X."/>
            <person name="de Brujin I."/>
            <person name="Lundin D."/>
            <person name="Andersson A."/>
            <person name="Bertilsson S."/>
            <person name="Dopson M."/>
        </authorList>
    </citation>
    <scope>NUCLEOTIDE SEQUENCE</scope>
    <source>
        <strain evidence="1">MM415B00963</strain>
    </source>
</reference>
<dbReference type="InterPro" id="IPR027411">
    <property type="entry name" value="Gp9/Gp10_mid_dom_sf"/>
</dbReference>
<accession>A0A6M3IW81</accession>
<dbReference type="SUPFAM" id="SSF50017">
    <property type="entry name" value="gp9"/>
    <property type="match status" value="1"/>
</dbReference>
<gene>
    <name evidence="1" type="ORF">MM415B00963_0002</name>
</gene>
<organism evidence="1">
    <name type="scientific">viral metagenome</name>
    <dbReference type="NCBI Taxonomy" id="1070528"/>
    <lineage>
        <taxon>unclassified sequences</taxon>
        <taxon>metagenomes</taxon>
        <taxon>organismal metagenomes</taxon>
    </lineage>
</organism>
<name>A0A6M3IW81_9ZZZZ</name>
<sequence length="107" mass="11581">MTNELKLLTEVLILTKYKSIITTYTALANENILADTSSAAFTITLPIAAVAGDVIHIIDSDGTFATNNLTVARNGHKIRGVAADLTLNVNWADVELVYVDASIGWRY</sequence>
<dbReference type="EMBL" id="MT141436">
    <property type="protein sequence ID" value="QJA61277.1"/>
    <property type="molecule type" value="Genomic_DNA"/>
</dbReference>
<dbReference type="InterPro" id="IPR036240">
    <property type="entry name" value="Gp9-like_sf"/>
</dbReference>